<gene>
    <name evidence="1" type="ORF">C1S78_003025</name>
    <name evidence="2" type="ORF">C1S78_03040</name>
</gene>
<dbReference type="EMBL" id="POTL01000001">
    <property type="protein sequence ID" value="TLH51465.1"/>
    <property type="molecule type" value="Genomic_DNA"/>
</dbReference>
<evidence type="ECO:0000313" key="1">
    <source>
        <dbReference type="EMBL" id="QPG70016.1"/>
    </source>
</evidence>
<proteinExistence type="predicted"/>
<reference evidence="1 3" key="2">
    <citation type="journal article" date="2019" name="BMC Evol. Biol.">
        <title>Comparative genomics of Mycobacterium mucogenicum and Mycobacterium neoaurum clade members emphasizing tRNA and non-coding RNA.</title>
        <authorList>
            <person name="Behra P.R.K."/>
            <person name="Pettersson B.M.F."/>
            <person name="Das S."/>
            <person name="Dasgupta S."/>
            <person name="Kirsebom L.A."/>
        </authorList>
    </citation>
    <scope>NUCLEOTIDE SEQUENCE [LARGE SCALE GENOMIC DNA]</scope>
    <source>
        <strain evidence="1 3">DSM 44124</strain>
    </source>
</reference>
<evidence type="ECO:0000313" key="2">
    <source>
        <dbReference type="EMBL" id="TLH51465.1"/>
    </source>
</evidence>
<dbReference type="Proteomes" id="UP000309231">
    <property type="component" value="Chromosome"/>
</dbReference>
<accession>A0A8H2PEB0</accession>
<dbReference type="EMBL" id="CP062008">
    <property type="protein sequence ID" value="QPG70016.1"/>
    <property type="molecule type" value="Genomic_DNA"/>
</dbReference>
<dbReference type="GeneID" id="76723858"/>
<reference evidence="2" key="1">
    <citation type="submission" date="2018-01" db="EMBL/GenBank/DDBJ databases">
        <title>Comparative genomics of Mycobacterium mucogenicum and Mycobacterium neoaurum clade members emphasizing tRNA and non-coding RNA.</title>
        <authorList>
            <person name="Behra P.R.K."/>
            <person name="Pettersson B.M.F."/>
            <person name="Das S."/>
            <person name="Dasgupta S."/>
            <person name="Kirsebom L.A."/>
        </authorList>
    </citation>
    <scope>NUCLEOTIDE SEQUENCE</scope>
    <source>
        <strain evidence="2">DSM 44124</strain>
    </source>
</reference>
<dbReference type="AlphaFoldDB" id="A0A8H2PEB0"/>
<sequence length="63" mass="7406">MKLFSRRKAEVRDNIAELGEQMNASPGEWFPFPDNLALRRESFEVYDVKADTTGVWIRRKPHV</sequence>
<dbReference type="RefSeq" id="WP_053854567.1">
    <property type="nucleotide sequence ID" value="NZ_ANBS01000001.1"/>
</dbReference>
<dbReference type="KEGG" id="mmuc:C1S78_003025"/>
<evidence type="ECO:0000313" key="3">
    <source>
        <dbReference type="Proteomes" id="UP000309231"/>
    </source>
</evidence>
<reference evidence="1 3" key="3">
    <citation type="journal article" date="2019" name="Sci. Rep.">
        <title>Insight into the biology of Mycobacterium mucogenicum and Mycobacterium neoaurum clade members.</title>
        <authorList>
            <person name="Behra P.R.K."/>
            <person name="Pettersson B.M.F."/>
            <person name="Ramesh M."/>
            <person name="Dasgupta S."/>
            <person name="Kirsebom L.A."/>
        </authorList>
    </citation>
    <scope>NUCLEOTIDE SEQUENCE [LARGE SCALE GENOMIC DNA]</scope>
    <source>
        <strain evidence="1 3">DSM 44124</strain>
    </source>
</reference>
<protein>
    <submittedName>
        <fullName evidence="2">Uncharacterized protein</fullName>
    </submittedName>
</protein>
<organism evidence="2">
    <name type="scientific">Mycolicibacterium mucogenicum DSM 44124</name>
    <dbReference type="NCBI Taxonomy" id="1226753"/>
    <lineage>
        <taxon>Bacteria</taxon>
        <taxon>Bacillati</taxon>
        <taxon>Actinomycetota</taxon>
        <taxon>Actinomycetes</taxon>
        <taxon>Mycobacteriales</taxon>
        <taxon>Mycobacteriaceae</taxon>
        <taxon>Mycolicibacterium</taxon>
    </lineage>
</organism>
<name>A0A8H2PEB0_MYCMU</name>
<keyword evidence="3" id="KW-1185">Reference proteome</keyword>